<keyword evidence="3" id="KW-1185">Reference proteome</keyword>
<dbReference type="Proteomes" id="UP000751852">
    <property type="component" value="Unassembled WGS sequence"/>
</dbReference>
<dbReference type="Pfam" id="PF13398">
    <property type="entry name" value="Peptidase_M50B"/>
    <property type="match status" value="1"/>
</dbReference>
<feature type="transmembrane region" description="Helical" evidence="1">
    <location>
        <begin position="123"/>
        <end position="140"/>
    </location>
</feature>
<sequence>MIHDWFTSPLPISITLLCSITLLYILCHYYRDRFPFSILDIALNYIPVLTHEFGHVFFNRLSRGRTIDLVVVATPKKRRNTGQQGYAITQSKMQSSLVITTLGGYISPPLMLIIGILLQRYGLGALFIGLYLFIFLYFTLKTSRKGVPLLIILLLAWTITLGIQSENMSQYSLIYMFIYHLLLGTLLGEVLQSSYTIIKLTFSSLHPQWDGSSLSEITRLPTILFSTFWISINIVCLYYVVHLL</sequence>
<feature type="transmembrane region" description="Helical" evidence="1">
    <location>
        <begin position="97"/>
        <end position="117"/>
    </location>
</feature>
<evidence type="ECO:0000313" key="3">
    <source>
        <dbReference type="Proteomes" id="UP000751852"/>
    </source>
</evidence>
<dbReference type="RefSeq" id="WP_232796265.1">
    <property type="nucleotide sequence ID" value="NZ_JABANU010000012.1"/>
</dbReference>
<keyword evidence="1" id="KW-0812">Transmembrane</keyword>
<keyword evidence="1" id="KW-0472">Membrane</keyword>
<comment type="caution">
    <text evidence="2">The sequence shown here is derived from an EMBL/GenBank/DDBJ whole genome shotgun (WGS) entry which is preliminary data.</text>
</comment>
<feature type="transmembrane region" description="Helical" evidence="1">
    <location>
        <begin position="177"/>
        <end position="198"/>
    </location>
</feature>
<keyword evidence="1" id="KW-1133">Transmembrane helix</keyword>
<dbReference type="EMBL" id="JABANU010000012">
    <property type="protein sequence ID" value="MBI5975137.1"/>
    <property type="molecule type" value="Genomic_DNA"/>
</dbReference>
<reference evidence="2 3" key="1">
    <citation type="submission" date="2020-04" db="EMBL/GenBank/DDBJ databases">
        <title>Staphylococcus species from domestic dog.</title>
        <authorList>
            <person name="Paterson G.K."/>
        </authorList>
    </citation>
    <scope>NUCLEOTIDE SEQUENCE [LARGE SCALE GENOMIC DNA]</scope>
    <source>
        <strain evidence="2 3">H16/1A</strain>
    </source>
</reference>
<protein>
    <submittedName>
        <fullName evidence="2">M50 family peptidase</fullName>
    </submittedName>
</protein>
<name>A0ABS0T8R0_9STAP</name>
<dbReference type="InterPro" id="IPR049500">
    <property type="entry name" value="Peptidase_M50B-like"/>
</dbReference>
<feature type="transmembrane region" description="Helical" evidence="1">
    <location>
        <begin position="219"/>
        <end position="241"/>
    </location>
</feature>
<accession>A0ABS0T8R0</accession>
<evidence type="ECO:0000256" key="1">
    <source>
        <dbReference type="SAM" id="Phobius"/>
    </source>
</evidence>
<feature type="transmembrane region" description="Helical" evidence="1">
    <location>
        <begin position="147"/>
        <end position="165"/>
    </location>
</feature>
<evidence type="ECO:0000313" key="2">
    <source>
        <dbReference type="EMBL" id="MBI5975137.1"/>
    </source>
</evidence>
<feature type="transmembrane region" description="Helical" evidence="1">
    <location>
        <begin position="12"/>
        <end position="30"/>
    </location>
</feature>
<proteinExistence type="predicted"/>
<gene>
    <name evidence="2" type="ORF">HHH54_05915</name>
</gene>
<organism evidence="2 3">
    <name type="scientific">Staphylococcus canis</name>
    <dbReference type="NCBI Taxonomy" id="2724942"/>
    <lineage>
        <taxon>Bacteria</taxon>
        <taxon>Bacillati</taxon>
        <taxon>Bacillota</taxon>
        <taxon>Bacilli</taxon>
        <taxon>Bacillales</taxon>
        <taxon>Staphylococcaceae</taxon>
        <taxon>Staphylococcus</taxon>
    </lineage>
</organism>